<reference evidence="3 4" key="1">
    <citation type="submission" date="2020-03" db="EMBL/GenBank/DDBJ databases">
        <title>Genome Sequence of industrial isolate, B5A.</title>
        <authorList>
            <person name="Sharma S."/>
            <person name="Patil P.B."/>
            <person name="Korpole S."/>
        </authorList>
    </citation>
    <scope>NUCLEOTIDE SEQUENCE [LARGE SCALE GENOMIC DNA]</scope>
    <source>
        <strain evidence="3 4">PI-S10-B5A</strain>
    </source>
</reference>
<keyword evidence="1" id="KW-0812">Transmembrane</keyword>
<feature type="transmembrane region" description="Helical" evidence="1">
    <location>
        <begin position="385"/>
        <end position="406"/>
    </location>
</feature>
<evidence type="ECO:0000256" key="1">
    <source>
        <dbReference type="SAM" id="Phobius"/>
    </source>
</evidence>
<name>A0ABX1VK04_9FIRM</name>
<evidence type="ECO:0000259" key="2">
    <source>
        <dbReference type="Pfam" id="PF01609"/>
    </source>
</evidence>
<dbReference type="InterPro" id="IPR002559">
    <property type="entry name" value="Transposase_11"/>
</dbReference>
<proteinExistence type="predicted"/>
<organism evidence="3 4">
    <name type="scientific">Lacrimispora defluvii</name>
    <dbReference type="NCBI Taxonomy" id="2719233"/>
    <lineage>
        <taxon>Bacteria</taxon>
        <taxon>Bacillati</taxon>
        <taxon>Bacillota</taxon>
        <taxon>Clostridia</taxon>
        <taxon>Lachnospirales</taxon>
        <taxon>Lachnospiraceae</taxon>
        <taxon>Lacrimispora</taxon>
    </lineage>
</organism>
<evidence type="ECO:0000313" key="4">
    <source>
        <dbReference type="Proteomes" id="UP000539052"/>
    </source>
</evidence>
<evidence type="ECO:0000313" key="3">
    <source>
        <dbReference type="EMBL" id="NNJ28618.1"/>
    </source>
</evidence>
<protein>
    <submittedName>
        <fullName evidence="3">Transposase</fullName>
    </submittedName>
</protein>
<accession>A0ABX1VK04</accession>
<keyword evidence="4" id="KW-1185">Reference proteome</keyword>
<sequence>MYRQEILKDISLFTSQPVARFYDSLFFNLDLSFVKEYPKHGRRGFSSHSLICAFIVMKCEGFSMITDLVDYLNNNLIIAHYCGFDITKPLPSYWSFERFLKSFDHEELSSIMKDQVLFLSKKGIIDTSFIGLDSTPVAANTSQNNPKSFLSNKFSKTKHPTCDKDCKLGVHTASNQMNEKKFEFFWGYKSHVLVDCITGLPIYELTTTAEVYDSTVALEILAKTNDFLPVQECSFLADKGYDVKQIYNQIHSLYHGSCFIPINKRGTKNKKLLPIGNPVCEAGLAMNSDGLCHTANTTRHKYCCPYKYSHDENACPCHHKNYYNRKKHRGCIRWTTVPDDIRLSINRDSKYFKSNYALRTECERYNSRFKAAGQERMWVRNKNSVTNLCTITHICMLAIAIAAINTKSEISYRKMKTLKRSA</sequence>
<dbReference type="EMBL" id="JAAOXG010000002">
    <property type="protein sequence ID" value="NNJ28618.1"/>
    <property type="molecule type" value="Genomic_DNA"/>
</dbReference>
<gene>
    <name evidence="3" type="ORF">G9470_02220</name>
</gene>
<dbReference type="Proteomes" id="UP000539052">
    <property type="component" value="Unassembled WGS sequence"/>
</dbReference>
<keyword evidence="1" id="KW-1133">Transmembrane helix</keyword>
<keyword evidence="1" id="KW-0472">Membrane</keyword>
<comment type="caution">
    <text evidence="3">The sequence shown here is derived from an EMBL/GenBank/DDBJ whole genome shotgun (WGS) entry which is preliminary data.</text>
</comment>
<dbReference type="Pfam" id="PF01609">
    <property type="entry name" value="DDE_Tnp_1"/>
    <property type="match status" value="1"/>
</dbReference>
<feature type="domain" description="Transposase IS4-like" evidence="2">
    <location>
        <begin position="132"/>
        <end position="396"/>
    </location>
</feature>